<evidence type="ECO:0000256" key="4">
    <source>
        <dbReference type="ARBA" id="ARBA00022490"/>
    </source>
</evidence>
<evidence type="ECO:0000256" key="11">
    <source>
        <dbReference type="HAMAP-Rule" id="MF_01220"/>
    </source>
</evidence>
<feature type="binding site" evidence="11">
    <location>
        <position position="139"/>
    </location>
    <ligand>
        <name>ATP</name>
        <dbReference type="ChEBI" id="CHEBI:30616"/>
    </ligand>
</feature>
<keyword evidence="7 11" id="KW-0418">Kinase</keyword>
<comment type="subcellular location">
    <subcellularLocation>
        <location evidence="1 11">Cytoplasm</location>
    </subcellularLocation>
</comment>
<dbReference type="AlphaFoldDB" id="M1Q424"/>
<dbReference type="CDD" id="cd04253">
    <property type="entry name" value="AAK_UMPK-PyrH-Pf"/>
    <property type="match status" value="1"/>
</dbReference>
<dbReference type="EC" id="2.7.4.22" evidence="11"/>
<dbReference type="InterPro" id="IPR036393">
    <property type="entry name" value="AceGlu_kinase-like_sf"/>
</dbReference>
<feature type="binding site" evidence="11">
    <location>
        <position position="44"/>
    </location>
    <ligand>
        <name>ATP</name>
        <dbReference type="ChEBI" id="CHEBI:30616"/>
    </ligand>
</feature>
<feature type="binding site" evidence="11">
    <location>
        <begin position="9"/>
        <end position="10"/>
    </location>
    <ligand>
        <name>ATP</name>
        <dbReference type="ChEBI" id="CHEBI:30616"/>
    </ligand>
</feature>
<dbReference type="HOGENOM" id="CLU_079546_0_0_2"/>
<dbReference type="GO" id="GO:0033862">
    <property type="term" value="F:UMP kinase activity"/>
    <property type="evidence" value="ECO:0007669"/>
    <property type="project" value="UniProtKB-EC"/>
</dbReference>
<protein>
    <recommendedName>
        <fullName evidence="11">Uridylate kinase</fullName>
        <shortName evidence="11">UK</shortName>
        <ecNumber evidence="11">2.7.4.22</ecNumber>
    </recommendedName>
    <alternativeName>
        <fullName evidence="11">Uridine monophosphate kinase</fullName>
        <shortName evidence="11">UMP kinase</shortName>
        <shortName evidence="11">UMPK</shortName>
    </alternativeName>
</protein>
<keyword evidence="6 11" id="KW-0547">Nucleotide-binding</keyword>
<evidence type="ECO:0000256" key="7">
    <source>
        <dbReference type="ARBA" id="ARBA00022777"/>
    </source>
</evidence>
<dbReference type="PIRSF" id="PIRSF005650">
    <property type="entry name" value="Uridylate_kin"/>
    <property type="match status" value="1"/>
</dbReference>
<evidence type="ECO:0000256" key="5">
    <source>
        <dbReference type="ARBA" id="ARBA00022679"/>
    </source>
</evidence>
<feature type="binding site" evidence="11">
    <location>
        <begin position="113"/>
        <end position="119"/>
    </location>
    <ligand>
        <name>UMP</name>
        <dbReference type="ChEBI" id="CHEBI:57865"/>
    </ligand>
</feature>
<evidence type="ECO:0000256" key="10">
    <source>
        <dbReference type="ARBA" id="ARBA00047767"/>
    </source>
</evidence>
<keyword evidence="9 11" id="KW-0665">Pyrimidine biosynthesis</keyword>
<dbReference type="Gene3D" id="3.40.1160.10">
    <property type="entry name" value="Acetylglutamate kinase-like"/>
    <property type="match status" value="1"/>
</dbReference>
<proteinExistence type="inferred from homology"/>
<comment type="activity regulation">
    <text evidence="11">Inhibited by UTP.</text>
</comment>
<dbReference type="SUPFAM" id="SSF53633">
    <property type="entry name" value="Carbamate kinase-like"/>
    <property type="match status" value="1"/>
</dbReference>
<comment type="subunit">
    <text evidence="11">Homohexamer.</text>
</comment>
<dbReference type="GO" id="GO:0044210">
    <property type="term" value="P:'de novo' CTP biosynthetic process"/>
    <property type="evidence" value="ECO:0007669"/>
    <property type="project" value="UniProtKB-UniRule"/>
</dbReference>
<dbReference type="Pfam" id="PF00696">
    <property type="entry name" value="AA_kinase"/>
    <property type="match status" value="1"/>
</dbReference>
<keyword evidence="4 11" id="KW-0963">Cytoplasm</keyword>
<comment type="pathway">
    <text evidence="2 11">Pyrimidine metabolism; CTP biosynthesis via de novo pathway; UDP from UMP (UMPK route): step 1/1.</text>
</comment>
<evidence type="ECO:0000313" key="13">
    <source>
        <dbReference type="EMBL" id="AGF97035.1"/>
    </source>
</evidence>
<dbReference type="InterPro" id="IPR011817">
    <property type="entry name" value="Uridylate_kinase"/>
</dbReference>
<dbReference type="EMBL" id="CP004144">
    <property type="protein sequence ID" value="AGF97035.1"/>
    <property type="molecule type" value="Genomic_DNA"/>
</dbReference>
<comment type="catalytic activity">
    <reaction evidence="10 11">
        <text>UMP + ATP = UDP + ADP</text>
        <dbReference type="Rhea" id="RHEA:24400"/>
        <dbReference type="ChEBI" id="CHEBI:30616"/>
        <dbReference type="ChEBI" id="CHEBI:57865"/>
        <dbReference type="ChEBI" id="CHEBI:58223"/>
        <dbReference type="ChEBI" id="CHEBI:456216"/>
        <dbReference type="EC" id="2.7.4.22"/>
    </reaction>
</comment>
<dbReference type="UniPathway" id="UPA00159">
    <property type="reaction ID" value="UER00275"/>
</dbReference>
<comment type="function">
    <text evidence="11">Catalyzes the reversible phosphorylation of UMP to UDP.</text>
</comment>
<comment type="similarity">
    <text evidence="3 11">Belongs to the UMP kinase family.</text>
</comment>
<feature type="binding site" evidence="11">
    <location>
        <position position="43"/>
    </location>
    <ligand>
        <name>UMP</name>
        <dbReference type="ChEBI" id="CHEBI:57865"/>
    </ligand>
</feature>
<dbReference type="GO" id="GO:0005524">
    <property type="term" value="F:ATP binding"/>
    <property type="evidence" value="ECO:0007669"/>
    <property type="project" value="UniProtKB-KW"/>
</dbReference>
<feature type="binding site" evidence="11">
    <location>
        <position position="148"/>
    </location>
    <ligand>
        <name>ATP</name>
        <dbReference type="ChEBI" id="CHEBI:30616"/>
    </ligand>
</feature>
<evidence type="ECO:0000256" key="8">
    <source>
        <dbReference type="ARBA" id="ARBA00022840"/>
    </source>
</evidence>
<keyword evidence="8 11" id="KW-0067">ATP-binding</keyword>
<dbReference type="InterPro" id="IPR001048">
    <property type="entry name" value="Asp/Glu/Uridylate_kinase"/>
</dbReference>
<dbReference type="KEGG" id="mmaz:MmTuc01_1680"/>
<sequence>MLIVLSLGGSILAKNLDPDRFLKYANALRDISKKHTLLVVTGGGEAARDYIGAARAMGADEVTCDYIGIEITRLNARLLISALGPDAYPEIPSNYPEASKAMTSGKVVVMGGVTPGQTTDAVAAILAEYLRADLLTIATSIDGVYSSDPNCDPSAVKYEKISPEKLINIVMAIEMKAGSKSPVDPVAAKIIERCKLDALVMDARNPDLLVEIICGEAAKKSPISCGTWITAKKNQKLKHRGSDIHPYCRDPDWADGSASLQLLERRRTRA</sequence>
<evidence type="ECO:0000256" key="6">
    <source>
        <dbReference type="ARBA" id="ARBA00022741"/>
    </source>
</evidence>
<organism evidence="13 14">
    <name type="scientific">Methanosarcina mazei Tuc01</name>
    <dbReference type="NCBI Taxonomy" id="1236903"/>
    <lineage>
        <taxon>Archaea</taxon>
        <taxon>Methanobacteriati</taxon>
        <taxon>Methanobacteriota</taxon>
        <taxon>Stenosarchaea group</taxon>
        <taxon>Methanomicrobia</taxon>
        <taxon>Methanosarcinales</taxon>
        <taxon>Methanosarcinaceae</taxon>
        <taxon>Methanosarcina</taxon>
    </lineage>
</organism>
<dbReference type="FunFam" id="3.40.1160.10:FF:000030">
    <property type="entry name" value="Uridylate kinase"/>
    <property type="match status" value="1"/>
</dbReference>
<accession>M1Q424</accession>
<dbReference type="Proteomes" id="UP000011718">
    <property type="component" value="Chromosome"/>
</dbReference>
<evidence type="ECO:0000256" key="9">
    <source>
        <dbReference type="ARBA" id="ARBA00022975"/>
    </source>
</evidence>
<evidence type="ECO:0000259" key="12">
    <source>
        <dbReference type="Pfam" id="PF00696"/>
    </source>
</evidence>
<keyword evidence="5 11" id="KW-0808">Transferase</keyword>
<evidence type="ECO:0000256" key="2">
    <source>
        <dbReference type="ARBA" id="ARBA00004791"/>
    </source>
</evidence>
<name>M1Q424_METMZ</name>
<comment type="caution">
    <text evidence="11">Lacks conserved residue(s) required for the propagation of feature annotation.</text>
</comment>
<dbReference type="GO" id="GO:0006225">
    <property type="term" value="P:UDP biosynthetic process"/>
    <property type="evidence" value="ECO:0007669"/>
    <property type="project" value="TreeGrafter"/>
</dbReference>
<dbReference type="PANTHER" id="PTHR42833:SF4">
    <property type="entry name" value="URIDYLATE KINASE PUMPKIN, CHLOROPLASTIC"/>
    <property type="match status" value="1"/>
</dbReference>
<feature type="binding site" evidence="11">
    <location>
        <position position="145"/>
    </location>
    <ligand>
        <name>ATP</name>
        <dbReference type="ChEBI" id="CHEBI:30616"/>
    </ligand>
</feature>
<evidence type="ECO:0000256" key="1">
    <source>
        <dbReference type="ARBA" id="ARBA00004496"/>
    </source>
</evidence>
<evidence type="ECO:0000313" key="14">
    <source>
        <dbReference type="Proteomes" id="UP000011718"/>
    </source>
</evidence>
<dbReference type="InterPro" id="IPR011818">
    <property type="entry name" value="Uridylate_kinase_arch/spir"/>
</dbReference>
<reference evidence="13 14" key="1">
    <citation type="journal article" date="2013" name="Genome Announc.">
        <title>Complete Genome of a Methanosarcina mazei Strain Isolated from Sediment Samples from an Amazonian Flooded Area.</title>
        <authorList>
            <person name="Assis das Gracas D."/>
            <person name="Thiago Juca Ramos R."/>
            <person name="Vieira Araujo A.C."/>
            <person name="Zahlouth R."/>
            <person name="Ribeiro Carneiro A."/>
            <person name="Souza Lopes T."/>
            <person name="Azevedo Barauna R."/>
            <person name="Azevedo V."/>
            <person name="Cruz Schneider M.P."/>
            <person name="Pellizari V.H."/>
            <person name="Silva A."/>
        </authorList>
    </citation>
    <scope>NUCLEOTIDE SEQUENCE [LARGE SCALE GENOMIC DNA]</scope>
    <source>
        <strain evidence="13 14">Tuc01</strain>
    </source>
</reference>
<evidence type="ECO:0000256" key="3">
    <source>
        <dbReference type="ARBA" id="ARBA00007614"/>
    </source>
</evidence>
<dbReference type="HAMAP" id="MF_01220_A">
    <property type="entry name" value="PyrH_A"/>
    <property type="match status" value="1"/>
</dbReference>
<feature type="binding site" evidence="11">
    <location>
        <position position="48"/>
    </location>
    <ligand>
        <name>ATP</name>
        <dbReference type="ChEBI" id="CHEBI:30616"/>
    </ligand>
</feature>
<gene>
    <name evidence="11" type="primary">pyrH</name>
    <name evidence="13" type="ORF">MmTuc01_1680</name>
</gene>
<feature type="binding site" evidence="11">
    <location>
        <position position="65"/>
    </location>
    <ligand>
        <name>UMP</name>
        <dbReference type="ChEBI" id="CHEBI:57865"/>
    </ligand>
</feature>
<dbReference type="GO" id="GO:0005737">
    <property type="term" value="C:cytoplasm"/>
    <property type="evidence" value="ECO:0007669"/>
    <property type="project" value="UniProtKB-SubCell"/>
</dbReference>
<dbReference type="NCBIfam" id="TIGR02076">
    <property type="entry name" value="pyrH_arch"/>
    <property type="match status" value="1"/>
</dbReference>
<dbReference type="PANTHER" id="PTHR42833">
    <property type="entry name" value="URIDYLATE KINASE"/>
    <property type="match status" value="1"/>
</dbReference>
<feature type="domain" description="Aspartate/glutamate/uridylate kinase" evidence="12">
    <location>
        <begin position="1"/>
        <end position="201"/>
    </location>
</feature>